<dbReference type="PANTHER" id="PTHR35333">
    <property type="entry name" value="BETA-LACTAMASE"/>
    <property type="match status" value="1"/>
</dbReference>
<protein>
    <submittedName>
        <fullName evidence="2">Class A beta-lactamase-related serine hydrolase</fullName>
    </submittedName>
</protein>
<evidence type="ECO:0000313" key="2">
    <source>
        <dbReference type="EMBL" id="MEX5285953.1"/>
    </source>
</evidence>
<feature type="domain" description="Beta-lactamase class A catalytic" evidence="1">
    <location>
        <begin position="140"/>
        <end position="333"/>
    </location>
</feature>
<reference evidence="2 3" key="1">
    <citation type="submission" date="2023-04" db="EMBL/GenBank/DDBJ databases">
        <title>Genome Sequence of Selenomonas sputigena ATCC 33150.</title>
        <authorList>
            <person name="Miller D.P."/>
            <person name="Anvari S."/>
            <person name="Polson S.W."/>
            <person name="Macdonald M."/>
            <person name="Mcdowell J.V."/>
        </authorList>
    </citation>
    <scope>NUCLEOTIDE SEQUENCE [LARGE SCALE GENOMIC DNA]</scope>
    <source>
        <strain evidence="2 3">ATCC 33150</strain>
    </source>
</reference>
<dbReference type="EMBL" id="JARVLH010000006">
    <property type="protein sequence ID" value="MEX5285953.1"/>
    <property type="molecule type" value="Genomic_DNA"/>
</dbReference>
<dbReference type="PANTHER" id="PTHR35333:SF3">
    <property type="entry name" value="BETA-LACTAMASE-TYPE TRANSPEPTIDASE FOLD CONTAINING PROTEIN"/>
    <property type="match status" value="1"/>
</dbReference>
<gene>
    <name evidence="2" type="ORF">QCO44_09995</name>
</gene>
<sequence length="358" mass="39542">MAAAALKKALLGTMLLTVLLTLISLGVNEYTWHTQHPQKPSPLLVSLEKTCRTLHESCRSRWNALTAAVRAKQVGGEAEARAAAAPPSVKSAYRTAPPLPERGDDQLALQGDFAAILAEKASSCSIFFLRPRQEQEPLLFQDHAMQPASMIKLFVLACAMQDAKDGRLALDEPLSITPENIVDGAGRLTWYDRGKSLTALQLMERMITDSDNTATNILIDRLGMRRIDSYIQQKGYAETRLQHKMMLGNQGLPNLSSVRDIGTLLTRIYRHECVDPEHDEMMLAILARQTDKECLPAALPSFRLANKTGEITGIYADGGIARGETDDMILVVMDENCRDRSQTIPLFQKIARRAASSL</sequence>
<keyword evidence="3" id="KW-1185">Reference proteome</keyword>
<proteinExistence type="predicted"/>
<evidence type="ECO:0000313" key="3">
    <source>
        <dbReference type="Proteomes" id="UP001559623"/>
    </source>
</evidence>
<comment type="caution">
    <text evidence="2">The sequence shown here is derived from an EMBL/GenBank/DDBJ whole genome shotgun (WGS) entry which is preliminary data.</text>
</comment>
<dbReference type="Pfam" id="PF13354">
    <property type="entry name" value="Beta-lactamase2"/>
    <property type="match status" value="1"/>
</dbReference>
<dbReference type="InterPro" id="IPR045155">
    <property type="entry name" value="Beta-lactam_cat"/>
</dbReference>
<dbReference type="Gene3D" id="3.40.710.10">
    <property type="entry name" value="DD-peptidase/beta-lactamase superfamily"/>
    <property type="match status" value="1"/>
</dbReference>
<evidence type="ECO:0000259" key="1">
    <source>
        <dbReference type="Pfam" id="PF13354"/>
    </source>
</evidence>
<accession>A0ABV3X772</accession>
<dbReference type="Proteomes" id="UP001559623">
    <property type="component" value="Unassembled WGS sequence"/>
</dbReference>
<dbReference type="RefSeq" id="WP_368847672.1">
    <property type="nucleotide sequence ID" value="NZ_CP194411.1"/>
</dbReference>
<keyword evidence="2" id="KW-0378">Hydrolase</keyword>
<dbReference type="InterPro" id="IPR000871">
    <property type="entry name" value="Beta-lactam_class-A"/>
</dbReference>
<dbReference type="GO" id="GO:0016787">
    <property type="term" value="F:hydrolase activity"/>
    <property type="evidence" value="ECO:0007669"/>
    <property type="project" value="UniProtKB-KW"/>
</dbReference>
<dbReference type="SUPFAM" id="SSF56601">
    <property type="entry name" value="beta-lactamase/transpeptidase-like"/>
    <property type="match status" value="1"/>
</dbReference>
<organism evidence="2 3">
    <name type="scientific">Selenomonas sputigena</name>
    <dbReference type="NCBI Taxonomy" id="69823"/>
    <lineage>
        <taxon>Bacteria</taxon>
        <taxon>Bacillati</taxon>
        <taxon>Bacillota</taxon>
        <taxon>Negativicutes</taxon>
        <taxon>Selenomonadales</taxon>
        <taxon>Selenomonadaceae</taxon>
        <taxon>Selenomonas</taxon>
    </lineage>
</organism>
<name>A0ABV3X772_9FIRM</name>
<dbReference type="InterPro" id="IPR012338">
    <property type="entry name" value="Beta-lactam/transpept-like"/>
</dbReference>